<comment type="subcellular location">
    <subcellularLocation>
        <location evidence="1 6">Nucleus</location>
    </subcellularLocation>
</comment>
<feature type="compositionally biased region" description="Basic and acidic residues" evidence="7">
    <location>
        <begin position="285"/>
        <end position="295"/>
    </location>
</feature>
<feature type="compositionally biased region" description="Basic residues" evidence="7">
    <location>
        <begin position="256"/>
        <end position="265"/>
    </location>
</feature>
<evidence type="ECO:0000256" key="1">
    <source>
        <dbReference type="ARBA" id="ARBA00004123"/>
    </source>
</evidence>
<evidence type="ECO:0000256" key="4">
    <source>
        <dbReference type="ARBA" id="ARBA00022884"/>
    </source>
</evidence>
<comment type="caution">
    <text evidence="8">The sequence shown here is derived from an EMBL/GenBank/DDBJ whole genome shotgun (WGS) entry which is preliminary data.</text>
</comment>
<keyword evidence="3 6" id="KW-0698">rRNA processing</keyword>
<dbReference type="Pfam" id="PF04000">
    <property type="entry name" value="Sas10_Utp3"/>
    <property type="match status" value="1"/>
</dbReference>
<organism evidence="8 9">
    <name type="scientific">Elsinoe australis</name>
    <dbReference type="NCBI Taxonomy" id="40998"/>
    <lineage>
        <taxon>Eukaryota</taxon>
        <taxon>Fungi</taxon>
        <taxon>Dikarya</taxon>
        <taxon>Ascomycota</taxon>
        <taxon>Pezizomycotina</taxon>
        <taxon>Dothideomycetes</taxon>
        <taxon>Dothideomycetidae</taxon>
        <taxon>Myriangiales</taxon>
        <taxon>Elsinoaceae</taxon>
        <taxon>Elsinoe</taxon>
    </lineage>
</organism>
<accession>A0A4U7B8B5</accession>
<feature type="compositionally biased region" description="Basic residues" evidence="7">
    <location>
        <begin position="296"/>
        <end position="305"/>
    </location>
</feature>
<dbReference type="EMBL" id="PTQR01000051">
    <property type="protein sequence ID" value="TKX23797.1"/>
    <property type="molecule type" value="Genomic_DNA"/>
</dbReference>
<evidence type="ECO:0000256" key="7">
    <source>
        <dbReference type="SAM" id="MobiDB-lite"/>
    </source>
</evidence>
<dbReference type="InterPro" id="IPR011082">
    <property type="entry name" value="Exosome-assoc_fac/DNA_repair"/>
</dbReference>
<evidence type="ECO:0000256" key="6">
    <source>
        <dbReference type="RuleBase" id="RU368003"/>
    </source>
</evidence>
<feature type="compositionally biased region" description="Polar residues" evidence="7">
    <location>
        <begin position="273"/>
        <end position="284"/>
    </location>
</feature>
<evidence type="ECO:0000256" key="3">
    <source>
        <dbReference type="ARBA" id="ARBA00022552"/>
    </source>
</evidence>
<feature type="compositionally biased region" description="Basic and acidic residues" evidence="7">
    <location>
        <begin position="233"/>
        <end position="255"/>
    </location>
</feature>
<comment type="similarity">
    <text evidence="2 6">Belongs to the C1D family.</text>
</comment>
<dbReference type="GO" id="GO:0005730">
    <property type="term" value="C:nucleolus"/>
    <property type="evidence" value="ECO:0007669"/>
    <property type="project" value="TreeGrafter"/>
</dbReference>
<protein>
    <recommendedName>
        <fullName evidence="6">Exosome complex protein</fullName>
    </recommendedName>
</protein>
<dbReference type="GO" id="GO:0003723">
    <property type="term" value="F:RNA binding"/>
    <property type="evidence" value="ECO:0007669"/>
    <property type="project" value="UniProtKB-UniRule"/>
</dbReference>
<dbReference type="GO" id="GO:0010468">
    <property type="term" value="P:regulation of gene expression"/>
    <property type="evidence" value="ECO:0007669"/>
    <property type="project" value="TreeGrafter"/>
</dbReference>
<feature type="compositionally biased region" description="Low complexity" evidence="7">
    <location>
        <begin position="177"/>
        <end position="188"/>
    </location>
</feature>
<evidence type="ECO:0000313" key="8">
    <source>
        <dbReference type="EMBL" id="TKX23797.1"/>
    </source>
</evidence>
<dbReference type="GO" id="GO:0000178">
    <property type="term" value="C:exosome (RNase complex)"/>
    <property type="evidence" value="ECO:0007669"/>
    <property type="project" value="TreeGrafter"/>
</dbReference>
<reference evidence="8 9" key="1">
    <citation type="submission" date="2018-02" db="EMBL/GenBank/DDBJ databases">
        <title>Draft genome sequences of Elsinoe sp., causing black scab on jojoba.</title>
        <authorList>
            <person name="Stodart B."/>
            <person name="Jeffress S."/>
            <person name="Ash G."/>
            <person name="Arun Chinnappa K."/>
        </authorList>
    </citation>
    <scope>NUCLEOTIDE SEQUENCE [LARGE SCALE GENOMIC DNA]</scope>
    <source>
        <strain evidence="8 9">Hillstone_2</strain>
    </source>
</reference>
<dbReference type="GO" id="GO:0003677">
    <property type="term" value="F:DNA binding"/>
    <property type="evidence" value="ECO:0007669"/>
    <property type="project" value="TreeGrafter"/>
</dbReference>
<dbReference type="GO" id="GO:0000460">
    <property type="term" value="P:maturation of 5.8S rRNA"/>
    <property type="evidence" value="ECO:0007669"/>
    <property type="project" value="TreeGrafter"/>
</dbReference>
<gene>
    <name evidence="8" type="ORF">C1H76_3996</name>
</gene>
<dbReference type="PANTHER" id="PTHR15341">
    <property type="entry name" value="SUN-COR STEROID HORMONE RECEPTOR CO-REPRESSOR"/>
    <property type="match status" value="1"/>
</dbReference>
<comment type="function">
    <text evidence="6">Required for exosome-dependent processing of pre-rRNA and small nucleolar RNA (snRNA) precursors. Involved in processing of 35S pre-rRNA at the A0, A1 and A2 sites.</text>
</comment>
<dbReference type="PANTHER" id="PTHR15341:SF3">
    <property type="entry name" value="NUCLEAR NUCLEIC ACID-BINDING PROTEIN C1D"/>
    <property type="match status" value="1"/>
</dbReference>
<dbReference type="Proteomes" id="UP000308133">
    <property type="component" value="Unassembled WGS sequence"/>
</dbReference>
<dbReference type="InterPro" id="IPR007146">
    <property type="entry name" value="Sas10/Utp3/C1D"/>
</dbReference>
<dbReference type="AlphaFoldDB" id="A0A4U7B8B5"/>
<keyword evidence="5 6" id="KW-0539">Nucleus</keyword>
<proteinExistence type="inferred from homology"/>
<evidence type="ECO:0000256" key="2">
    <source>
        <dbReference type="ARBA" id="ARBA00009154"/>
    </source>
</evidence>
<feature type="compositionally biased region" description="Basic and acidic residues" evidence="7">
    <location>
        <begin position="141"/>
        <end position="152"/>
    </location>
</feature>
<feature type="region of interest" description="Disordered" evidence="7">
    <location>
        <begin position="121"/>
        <end position="305"/>
    </location>
</feature>
<feature type="compositionally biased region" description="Basic residues" evidence="7">
    <location>
        <begin position="222"/>
        <end position="232"/>
    </location>
</feature>
<evidence type="ECO:0000313" key="9">
    <source>
        <dbReference type="Proteomes" id="UP000308133"/>
    </source>
</evidence>
<sequence>MAGEGDSSRVETLLGTLSHQIVGVEAALQPLLSKPLSATTSKVPLLDKAKIYVHTAYAVESLVFSYLNLNGVETKSHPVFNELKRTRGYFEKVKSAESEGPQAKLDKGAANRFIKHALSGNEEYDRKRAEAQQAQQAGAKRKLDALADRYGTDNRFGAMSKKMKEDENDGKQTLVGKAASESKATATKQVFDDKEEDATTRANGKGAEQSSSEDKDAGATKTSKKDKKKSHRDAHGGKDSAADQRHSKSEDAVDKRSRKKKKLSHAPKDAHQAFQSLLGNSGEASQDRPAGDGSKKSKKHKDGGS</sequence>
<evidence type="ECO:0000256" key="5">
    <source>
        <dbReference type="ARBA" id="ARBA00023242"/>
    </source>
</evidence>
<name>A0A4U7B8B5_9PEZI</name>
<keyword evidence="4 6" id="KW-0694">RNA-binding</keyword>